<keyword evidence="3" id="KW-1185">Reference proteome</keyword>
<name>A0ABU5DAH5_9BURK</name>
<proteinExistence type="predicted"/>
<evidence type="ECO:0000313" key="3">
    <source>
        <dbReference type="Proteomes" id="UP001285263"/>
    </source>
</evidence>
<protein>
    <submittedName>
        <fullName evidence="2">DUF2169 domain-containing protein</fullName>
    </submittedName>
</protein>
<reference evidence="2 3" key="1">
    <citation type="submission" date="2023-11" db="EMBL/GenBank/DDBJ databases">
        <title>Paucibacter sp. nov., isolated from fresh soil in Korea.</title>
        <authorList>
            <person name="Le N.T.T."/>
        </authorList>
    </citation>
    <scope>NUCLEOTIDE SEQUENCE [LARGE SCALE GENOMIC DNA]</scope>
    <source>
        <strain evidence="2 3">R3-3</strain>
    </source>
</reference>
<evidence type="ECO:0000259" key="1">
    <source>
        <dbReference type="Pfam" id="PF09937"/>
    </source>
</evidence>
<feature type="domain" description="DUF2169" evidence="1">
    <location>
        <begin position="22"/>
        <end position="305"/>
    </location>
</feature>
<organism evidence="2 3">
    <name type="scientific">Roseateles agri</name>
    <dbReference type="NCBI Taxonomy" id="3098619"/>
    <lineage>
        <taxon>Bacteria</taxon>
        <taxon>Pseudomonadati</taxon>
        <taxon>Pseudomonadota</taxon>
        <taxon>Betaproteobacteria</taxon>
        <taxon>Burkholderiales</taxon>
        <taxon>Sphaerotilaceae</taxon>
        <taxon>Roseateles</taxon>
    </lineage>
</organism>
<evidence type="ECO:0000313" key="2">
    <source>
        <dbReference type="EMBL" id="MDY0743286.1"/>
    </source>
</evidence>
<dbReference type="Proteomes" id="UP001285263">
    <property type="component" value="Unassembled WGS sequence"/>
</dbReference>
<accession>A0ABU5DAH5</accession>
<sequence>MWQVENTTPFEVAGNWVRSRTGAEIWVLAVRGTFDVLANGRVAVSARQSPPALGPVHFGDPATSSLRFDSDFHMAKPTTDILLHGHAYAPAGRPATRVDVTMRVGDVEKTLRVTGDRVFGQGLFGTGYGPAQPFERMPLRYERAYGGLAGNGDDPHQVEPLNPLGTGFAPQPGARAPNLAYQGREDKGPPACFGPLPPHWPQRLAHAGTYDEVWCRDRLPLYPDDLDDRFFLSAPRDQWPLAHLRGGEPVSLYNLDPTGLLQFALPRLAFRFETHFRGRQPVLHRGTLNSVILEPDLRQVCMVWHSALPAHADVHRLERTFVRQLNMINSRAGWLPAESLEEAA</sequence>
<dbReference type="RefSeq" id="WP_320421150.1">
    <property type="nucleotide sequence ID" value="NZ_JAXCLA010000001.1"/>
</dbReference>
<dbReference type="EMBL" id="JAXCLA010000001">
    <property type="protein sequence ID" value="MDY0743286.1"/>
    <property type="molecule type" value="Genomic_DNA"/>
</dbReference>
<dbReference type="Pfam" id="PF09937">
    <property type="entry name" value="DUF2169"/>
    <property type="match status" value="1"/>
</dbReference>
<gene>
    <name evidence="2" type="ORF">SNE35_02155</name>
</gene>
<comment type="caution">
    <text evidence="2">The sequence shown here is derived from an EMBL/GenBank/DDBJ whole genome shotgun (WGS) entry which is preliminary data.</text>
</comment>
<dbReference type="InterPro" id="IPR018683">
    <property type="entry name" value="DUF2169"/>
</dbReference>